<protein>
    <submittedName>
        <fullName evidence="1">Uncharacterized protein</fullName>
    </submittedName>
</protein>
<evidence type="ECO:0000313" key="2">
    <source>
        <dbReference type="Proteomes" id="UP000054107"/>
    </source>
</evidence>
<dbReference type="Proteomes" id="UP000054107">
    <property type="component" value="Unassembled WGS sequence"/>
</dbReference>
<keyword evidence="2" id="KW-1185">Reference proteome</keyword>
<gene>
    <name evidence="1" type="primary">PARPA_00911.1 scaffold 1232</name>
</gene>
<accession>A0A0B7MWV6</accession>
<evidence type="ECO:0000313" key="1">
    <source>
        <dbReference type="EMBL" id="CEP07613.1"/>
    </source>
</evidence>
<name>A0A0B7MWV6_9FUNG</name>
<dbReference type="EMBL" id="LN719346">
    <property type="protein sequence ID" value="CEP07613.1"/>
    <property type="molecule type" value="Genomic_DNA"/>
</dbReference>
<proteinExistence type="predicted"/>
<dbReference type="AlphaFoldDB" id="A0A0B7MWV6"/>
<organism evidence="1 2">
    <name type="scientific">Parasitella parasitica</name>
    <dbReference type="NCBI Taxonomy" id="35722"/>
    <lineage>
        <taxon>Eukaryota</taxon>
        <taxon>Fungi</taxon>
        <taxon>Fungi incertae sedis</taxon>
        <taxon>Mucoromycota</taxon>
        <taxon>Mucoromycotina</taxon>
        <taxon>Mucoromycetes</taxon>
        <taxon>Mucorales</taxon>
        <taxon>Mucorineae</taxon>
        <taxon>Mucoraceae</taxon>
        <taxon>Parasitella</taxon>
    </lineage>
</organism>
<sequence>MLNKYLKVDYTDEIRETLILPDFWELTEPCDWKAINYLSDLYTKSGKVAMKRFYEVADNFKSSGIKQKSAKAILKASMMQEVAHEEDERVQKKLKISVATSSDDDRSVMSGSDVEEDQTESRKNIWQDWKEFLNNAQNNKYLPSLSPEKHGVIWYGIDLRRRSSLPEDLYTRIGYETTAIKQYNISDSYKEAIKNIIQSTDRNHMLESIEVLRSAEGSAVEKKALVDIFMLFGEEIYDNVGDTLSESEACLNCNLIKPCLQVCSRMLRNKNYDITYIPGEIELTSMTEQLSKQGLLDNRFKYYADGKIRINADKQELLLLEVSSALGQATQDKIAFDHTKAMFGLLAILKTLACKYNHGSFESFKKIKFHFIHVHGQAVKHWTMMTPEPGVYIMTKEQKATIPVNINSMADDLISYVRFHLNLTELLRETLDSIEGLQKEHRSQLQEVTINNKHVSAETLLSSVVKPVIIRLNEGKHSKEVVDSPRSSSNSPQR</sequence>
<dbReference type="OrthoDB" id="2272415at2759"/>
<reference evidence="1 2" key="1">
    <citation type="submission" date="2014-09" db="EMBL/GenBank/DDBJ databases">
        <authorList>
            <person name="Ellenberger Sabrina"/>
        </authorList>
    </citation>
    <scope>NUCLEOTIDE SEQUENCE [LARGE SCALE GENOMIC DNA]</scope>
    <source>
        <strain evidence="1 2">CBS 412.66</strain>
    </source>
</reference>